<keyword evidence="2" id="KW-0472">Membrane</keyword>
<reference evidence="3" key="3">
    <citation type="submission" date="2022-01" db="EMBL/GenBank/DDBJ databases">
        <title>Collection of gut derived symbiotic bacterial strains cultured from healthy donors.</title>
        <authorList>
            <person name="Lin H."/>
            <person name="Kohout C."/>
            <person name="Waligurski E."/>
            <person name="Pamer E.G."/>
        </authorList>
    </citation>
    <scope>NUCLEOTIDE SEQUENCE</scope>
    <source>
        <strain evidence="3">DFI.6.55</strain>
    </source>
</reference>
<evidence type="ECO:0000313" key="4">
    <source>
        <dbReference type="EMBL" id="NSJ47575.1"/>
    </source>
</evidence>
<evidence type="ECO:0000256" key="1">
    <source>
        <dbReference type="SAM" id="Coils"/>
    </source>
</evidence>
<keyword evidence="2" id="KW-0812">Transmembrane</keyword>
<dbReference type="RefSeq" id="WP_165640862.1">
    <property type="nucleotide sequence ID" value="NZ_JAAITT010000003.1"/>
</dbReference>
<evidence type="ECO:0000313" key="5">
    <source>
        <dbReference type="Proteomes" id="UP000669239"/>
    </source>
</evidence>
<dbReference type="AlphaFoldDB" id="A0AAW5BW18"/>
<dbReference type="EMBL" id="JAKNGE010000001">
    <property type="protein sequence ID" value="MCG4744068.1"/>
    <property type="molecule type" value="Genomic_DNA"/>
</dbReference>
<reference evidence="4" key="2">
    <citation type="submission" date="2020-02" db="EMBL/GenBank/DDBJ databases">
        <authorList>
            <person name="Littmann E."/>
            <person name="Sorbara M."/>
        </authorList>
    </citation>
    <scope>NUCLEOTIDE SEQUENCE</scope>
    <source>
        <strain evidence="4">MSK.1.17</strain>
    </source>
</reference>
<keyword evidence="5" id="KW-1185">Reference proteome</keyword>
<keyword evidence="2" id="KW-1133">Transmembrane helix</keyword>
<proteinExistence type="predicted"/>
<gene>
    <name evidence="4" type="ORF">G5B36_02530</name>
    <name evidence="3" type="ORF">L0N08_01420</name>
</gene>
<organism evidence="3 6">
    <name type="scientific">Enterocloster aldenensis</name>
    <dbReference type="NCBI Taxonomy" id="358742"/>
    <lineage>
        <taxon>Bacteria</taxon>
        <taxon>Bacillati</taxon>
        <taxon>Bacillota</taxon>
        <taxon>Clostridia</taxon>
        <taxon>Lachnospirales</taxon>
        <taxon>Lachnospiraceae</taxon>
        <taxon>Enterocloster</taxon>
    </lineage>
</organism>
<feature type="transmembrane region" description="Helical" evidence="2">
    <location>
        <begin position="80"/>
        <end position="100"/>
    </location>
</feature>
<evidence type="ECO:0008006" key="7">
    <source>
        <dbReference type="Google" id="ProtNLM"/>
    </source>
</evidence>
<dbReference type="EMBL" id="JAAITT010000003">
    <property type="protein sequence ID" value="NSJ47575.1"/>
    <property type="molecule type" value="Genomic_DNA"/>
</dbReference>
<evidence type="ECO:0000256" key="2">
    <source>
        <dbReference type="SAM" id="Phobius"/>
    </source>
</evidence>
<sequence length="105" mass="11826">MIETEFVERLTKVEERSKSNTHQINDLKPVIEEIHTMSKTMVELIGEVKHTNENVSELKDKVDILEKEPGKQWTATKRTFFTAMTSSIGTAVAAGILYLISKGGF</sequence>
<evidence type="ECO:0000313" key="3">
    <source>
        <dbReference type="EMBL" id="MCG4744068.1"/>
    </source>
</evidence>
<dbReference type="Proteomes" id="UP001299608">
    <property type="component" value="Unassembled WGS sequence"/>
</dbReference>
<name>A0AAW5BW18_9FIRM</name>
<keyword evidence="1" id="KW-0175">Coiled coil</keyword>
<dbReference type="Proteomes" id="UP000669239">
    <property type="component" value="Unassembled WGS sequence"/>
</dbReference>
<accession>A0AAW5BW18</accession>
<evidence type="ECO:0000313" key="6">
    <source>
        <dbReference type="Proteomes" id="UP001299608"/>
    </source>
</evidence>
<protein>
    <recommendedName>
        <fullName evidence="7">Haemolysin XhlA</fullName>
    </recommendedName>
</protein>
<comment type="caution">
    <text evidence="3">The sequence shown here is derived from an EMBL/GenBank/DDBJ whole genome shotgun (WGS) entry which is preliminary data.</text>
</comment>
<reference evidence="4 5" key="1">
    <citation type="journal article" date="2020" name="Cell Host Microbe">
        <title>Functional and Genomic Variation between Human-Derived Isolates of Lachnospiraceae Reveals Inter- and Intra-Species Diversity.</title>
        <authorList>
            <person name="Sorbara M.T."/>
            <person name="Littmann E.R."/>
            <person name="Fontana E."/>
            <person name="Moody T.U."/>
            <person name="Kohout C.E."/>
            <person name="Gjonbalaj M."/>
            <person name="Eaton V."/>
            <person name="Seok R."/>
            <person name="Leiner I.M."/>
            <person name="Pamer E.G."/>
        </authorList>
    </citation>
    <scope>NUCLEOTIDE SEQUENCE [LARGE SCALE GENOMIC DNA]</scope>
    <source>
        <strain evidence="4 5">MSK.1.17</strain>
    </source>
</reference>
<feature type="coiled-coil region" evidence="1">
    <location>
        <begin position="41"/>
        <end position="68"/>
    </location>
</feature>